<accession>A0AAP3GY05</accession>
<dbReference type="EMBL" id="JAKHLF010000021">
    <property type="protein sequence ID" value="MCZ3845492.1"/>
    <property type="molecule type" value="Genomic_DNA"/>
</dbReference>
<dbReference type="GO" id="GO:0003700">
    <property type="term" value="F:DNA-binding transcription factor activity"/>
    <property type="evidence" value="ECO:0007669"/>
    <property type="project" value="TreeGrafter"/>
</dbReference>
<dbReference type="Proteomes" id="UP001213015">
    <property type="component" value="Unassembled WGS sequence"/>
</dbReference>
<dbReference type="SUPFAM" id="SSF46785">
    <property type="entry name" value="Winged helix' DNA-binding domain"/>
    <property type="match status" value="1"/>
</dbReference>
<proteinExistence type="predicted"/>
<sequence>MKYSYKFSDAIHLLSYLEIFKNGDLSSKAIAASIESNPSIIRQLMSDLRNVGLIETRQGKASAKLTRKPSAITLFEIYMAIDMDHELIHVDPQTNLKCPVGRNIQTSLNGFYEQIQNSAFNQMKAITLQDVIDDILEKEKMY</sequence>
<dbReference type="PANTHER" id="PTHR33221:SF15">
    <property type="entry name" value="HTH-TYPE TRANSCRIPTIONAL REGULATOR YWGB-RELATED"/>
    <property type="match status" value="1"/>
</dbReference>
<dbReference type="InterPro" id="IPR036388">
    <property type="entry name" value="WH-like_DNA-bd_sf"/>
</dbReference>
<dbReference type="AlphaFoldDB" id="A0AAP3GY05"/>
<dbReference type="Pfam" id="PF02082">
    <property type="entry name" value="Rrf2"/>
    <property type="match status" value="1"/>
</dbReference>
<dbReference type="PANTHER" id="PTHR33221">
    <property type="entry name" value="WINGED HELIX-TURN-HELIX TRANSCRIPTIONAL REGULATOR, RRF2 FAMILY"/>
    <property type="match status" value="1"/>
</dbReference>
<reference evidence="1" key="1">
    <citation type="submission" date="2022-01" db="EMBL/GenBank/DDBJ databases">
        <title>VMRC isolate genome collection.</title>
        <authorList>
            <person name="France M."/>
            <person name="Rutt L."/>
            <person name="Humphrys M."/>
            <person name="Ravel J."/>
        </authorList>
    </citation>
    <scope>NUCLEOTIDE SEQUENCE</scope>
    <source>
        <strain evidence="1">C0127B5</strain>
    </source>
</reference>
<dbReference type="InterPro" id="IPR036390">
    <property type="entry name" value="WH_DNA-bd_sf"/>
</dbReference>
<evidence type="ECO:0000313" key="1">
    <source>
        <dbReference type="EMBL" id="MCZ3845492.1"/>
    </source>
</evidence>
<dbReference type="Gene3D" id="1.10.10.10">
    <property type="entry name" value="Winged helix-like DNA-binding domain superfamily/Winged helix DNA-binding domain"/>
    <property type="match status" value="1"/>
</dbReference>
<name>A0AAP3GY05_9LACO</name>
<comment type="caution">
    <text evidence="1">The sequence shown here is derived from an EMBL/GenBank/DDBJ whole genome shotgun (WGS) entry which is preliminary data.</text>
</comment>
<dbReference type="GO" id="GO:0005829">
    <property type="term" value="C:cytosol"/>
    <property type="evidence" value="ECO:0007669"/>
    <property type="project" value="TreeGrafter"/>
</dbReference>
<protein>
    <submittedName>
        <fullName evidence="1">Rrf2 family transcriptional regulator</fullName>
    </submittedName>
</protein>
<dbReference type="PROSITE" id="PS51197">
    <property type="entry name" value="HTH_RRF2_2"/>
    <property type="match status" value="1"/>
</dbReference>
<evidence type="ECO:0000313" key="2">
    <source>
        <dbReference type="Proteomes" id="UP001213015"/>
    </source>
</evidence>
<dbReference type="RefSeq" id="WP_006585789.1">
    <property type="nucleotide sequence ID" value="NZ_CABMGH010000032.1"/>
</dbReference>
<organism evidence="1 2">
    <name type="scientific">Lactobacillus mulieris</name>
    <dbReference type="NCBI Taxonomy" id="2508708"/>
    <lineage>
        <taxon>Bacteria</taxon>
        <taxon>Bacillati</taxon>
        <taxon>Bacillota</taxon>
        <taxon>Bacilli</taxon>
        <taxon>Lactobacillales</taxon>
        <taxon>Lactobacillaceae</taxon>
        <taxon>Lactobacillus</taxon>
    </lineage>
</organism>
<dbReference type="InterPro" id="IPR000944">
    <property type="entry name" value="Tscrpt_reg_Rrf2"/>
</dbReference>
<dbReference type="GeneID" id="97458435"/>
<gene>
    <name evidence="1" type="ORF">L2422_08320</name>
</gene>